<dbReference type="AlphaFoldDB" id="A0A348B123"/>
<dbReference type="SUPFAM" id="SSF160350">
    <property type="entry name" value="Rnp2-like"/>
    <property type="match status" value="1"/>
</dbReference>
<name>A0A348B123_9CREN</name>
<dbReference type="EMBL" id="AP018553">
    <property type="protein sequence ID" value="BBD71875.1"/>
    <property type="molecule type" value="Genomic_DNA"/>
</dbReference>
<dbReference type="GO" id="GO:0001682">
    <property type="term" value="P:tRNA 5'-leader removal"/>
    <property type="evidence" value="ECO:0007669"/>
    <property type="project" value="InterPro"/>
</dbReference>
<keyword evidence="1" id="KW-0819">tRNA processing</keyword>
<dbReference type="EMBL" id="BMQS01000005">
    <property type="protein sequence ID" value="GGT91134.1"/>
    <property type="molecule type" value="Genomic_DNA"/>
</dbReference>
<evidence type="ECO:0000256" key="1">
    <source>
        <dbReference type="ARBA" id="ARBA00022694"/>
    </source>
</evidence>
<dbReference type="Pfam" id="PF01900">
    <property type="entry name" value="RNase_P_Rpp14"/>
    <property type="match status" value="1"/>
</dbReference>
<organism evidence="2 4">
    <name type="scientific">Sulfodiicoccus acidiphilus</name>
    <dbReference type="NCBI Taxonomy" id="1670455"/>
    <lineage>
        <taxon>Archaea</taxon>
        <taxon>Thermoproteota</taxon>
        <taxon>Thermoprotei</taxon>
        <taxon>Sulfolobales</taxon>
        <taxon>Sulfolobaceae</taxon>
        <taxon>Sulfodiicoccus</taxon>
    </lineage>
</organism>
<reference evidence="2" key="3">
    <citation type="journal article" date="2019" name="BMC Res. Notes">
        <title>Complete genome sequence of the Sulfodiicoccus acidiphilus strain HS-1T, the first crenarchaeon that lacks polB3, isolated from an acidic hot spring in Ohwaku-dani, Hakone, Japan.</title>
        <authorList>
            <person name="Sakai H.D."/>
            <person name="Kurosawa N."/>
        </authorList>
    </citation>
    <scope>NUCLEOTIDE SEQUENCE</scope>
    <source>
        <strain evidence="2">HS-1</strain>
    </source>
</reference>
<evidence type="ECO:0000313" key="4">
    <source>
        <dbReference type="Proteomes" id="UP000276741"/>
    </source>
</evidence>
<reference evidence="3" key="4">
    <citation type="submission" date="2020-09" db="EMBL/GenBank/DDBJ databases">
        <authorList>
            <person name="Sun Q."/>
            <person name="Ohkuma M."/>
        </authorList>
    </citation>
    <scope>NUCLEOTIDE SEQUENCE</scope>
    <source>
        <strain evidence="3">JCM 31740</strain>
    </source>
</reference>
<dbReference type="Proteomes" id="UP000616143">
    <property type="component" value="Unassembled WGS sequence"/>
</dbReference>
<dbReference type="InterPro" id="IPR038085">
    <property type="entry name" value="Rnp2-like_sf"/>
</dbReference>
<dbReference type="KEGG" id="sacd:HS1genome_0264"/>
<reference evidence="3" key="1">
    <citation type="journal article" date="2014" name="Int. J. Syst. Evol. Microbiol.">
        <title>Complete genome sequence of Corynebacterium casei LMG S-19264T (=DSM 44701T), isolated from a smear-ripened cheese.</title>
        <authorList>
            <consortium name="US DOE Joint Genome Institute (JGI-PGF)"/>
            <person name="Walter F."/>
            <person name="Albersmeier A."/>
            <person name="Kalinowski J."/>
            <person name="Ruckert C."/>
        </authorList>
    </citation>
    <scope>NUCLEOTIDE SEQUENCE</scope>
    <source>
        <strain evidence="3">JCM 31740</strain>
    </source>
</reference>
<keyword evidence="4" id="KW-1185">Reference proteome</keyword>
<reference evidence="4" key="2">
    <citation type="submission" date="2018-04" db="EMBL/GenBank/DDBJ databases">
        <title>Complete genome sequence of Sulfodiicoccus acidiphilus strain HS-1.</title>
        <authorList>
            <person name="Sakai H.D."/>
            <person name="Kurosawa N."/>
        </authorList>
    </citation>
    <scope>NUCLEOTIDE SEQUENCE [LARGE SCALE GENOMIC DNA]</scope>
    <source>
        <strain evidence="4">HS-1</strain>
    </source>
</reference>
<protein>
    <submittedName>
        <fullName evidence="2">Uncharacterized protein</fullName>
    </submittedName>
</protein>
<proteinExistence type="predicted"/>
<gene>
    <name evidence="3" type="ORF">GCM10007116_06050</name>
    <name evidence="2" type="ORF">HS1genome_0264</name>
</gene>
<accession>A0A348B123</accession>
<dbReference type="Proteomes" id="UP000276741">
    <property type="component" value="Chromosome"/>
</dbReference>
<evidence type="ECO:0000313" key="3">
    <source>
        <dbReference type="EMBL" id="GGT91134.1"/>
    </source>
</evidence>
<dbReference type="InterPro" id="IPR002759">
    <property type="entry name" value="Pop5/Rpp14/Rnp2-like"/>
</dbReference>
<sequence>MGSVWLSLANPRLIFFDPERMEGVISTNREGYKVVIASTSRLKHVKDQELLLIPLRTTGSLKKAKKLIGSR</sequence>
<dbReference type="GO" id="GO:0030677">
    <property type="term" value="C:ribonuclease P complex"/>
    <property type="evidence" value="ECO:0007669"/>
    <property type="project" value="InterPro"/>
</dbReference>
<evidence type="ECO:0000313" key="2">
    <source>
        <dbReference type="EMBL" id="BBD71875.1"/>
    </source>
</evidence>
<dbReference type="Gene3D" id="3.30.70.3250">
    <property type="entry name" value="Ribonuclease P, Pop5 subunit"/>
    <property type="match status" value="1"/>
</dbReference>